<keyword evidence="2" id="KW-1185">Reference proteome</keyword>
<protein>
    <submittedName>
        <fullName evidence="1">Putative membrane protein</fullName>
    </submittedName>
</protein>
<name>D6YW11_WADCW</name>
<dbReference type="STRING" id="716544.wcw_0962"/>
<evidence type="ECO:0000313" key="1">
    <source>
        <dbReference type="EMBL" id="ADI38322.1"/>
    </source>
</evidence>
<accession>D6YW11</accession>
<dbReference type="AlphaFoldDB" id="D6YW11"/>
<organism evidence="1 2">
    <name type="scientific">Waddlia chondrophila (strain ATCC VR-1470 / WSU 86-1044)</name>
    <dbReference type="NCBI Taxonomy" id="716544"/>
    <lineage>
        <taxon>Bacteria</taxon>
        <taxon>Pseudomonadati</taxon>
        <taxon>Chlamydiota</taxon>
        <taxon>Chlamydiia</taxon>
        <taxon>Parachlamydiales</taxon>
        <taxon>Waddliaceae</taxon>
        <taxon>Waddlia</taxon>
    </lineage>
</organism>
<proteinExistence type="predicted"/>
<gene>
    <name evidence="1" type="ordered locus">wcw_0962</name>
</gene>
<dbReference type="HOGENOM" id="CLU_1041871_0_0_0"/>
<evidence type="ECO:0000313" key="2">
    <source>
        <dbReference type="Proteomes" id="UP000001505"/>
    </source>
</evidence>
<dbReference type="RefSeq" id="WP_013182036.1">
    <property type="nucleotide sequence ID" value="NC_014225.1"/>
</dbReference>
<dbReference type="EMBL" id="CP001928">
    <property type="protein sequence ID" value="ADI38322.1"/>
    <property type="molecule type" value="Genomic_DNA"/>
</dbReference>
<reference evidence="1 2" key="1">
    <citation type="journal article" date="2010" name="PLoS ONE">
        <title>The Waddlia genome: a window into chlamydial biology.</title>
        <authorList>
            <person name="Bertelli C."/>
            <person name="Collyn F."/>
            <person name="Croxatto A."/>
            <person name="Ruckert C."/>
            <person name="Polkinghorne A."/>
            <person name="Kebbi-Beghdadi C."/>
            <person name="Goesmann A."/>
            <person name="Vaughan L."/>
            <person name="Greub G."/>
        </authorList>
    </citation>
    <scope>NUCLEOTIDE SEQUENCE [LARGE SCALE GENOMIC DNA]</scope>
    <source>
        <strain evidence="2">ATCC VR-1470 / WSU 86-1044</strain>
    </source>
</reference>
<sequence>MVNRVEARQTAPYWELDHSDPYTPVKNLKELPFSWDTMCRAFNTGMIGTAESPNAHHQLEAPQFNVSAIKGVIQEMNAALPKAGCKDPHLNEAMLLLLYIACVKAQQESREDGSLLAQETAVKRQEINRHLQEKFFNTLDDKISRSNVDSILDWVGWALWGAIAAAGVASVALTIATGGAALPTVLVVANGALAVGQGGVQITQGVLKYKNDKAAGEMLQIETERYVNTTKIRDEVEAMKHSMQVIAEAWEVLIEVLNNQYQASTNQ</sequence>
<dbReference type="KEGG" id="wch:wcw_0962"/>
<dbReference type="Proteomes" id="UP000001505">
    <property type="component" value="Chromosome"/>
</dbReference>
<dbReference type="eggNOG" id="ENOG502ZV60">
    <property type="taxonomic scope" value="Bacteria"/>
</dbReference>